<sequence>MLKKILIPIAADEVACRFDLAGEARIVICLKSGEMEGKTVVLPRAAEKLCHLILMENITCVICGAIEEEYYHFLSWKKITLIDGVAGPWETALNRHLQGTLSPGEILCDRSVEGRHVDHP</sequence>
<evidence type="ECO:0000313" key="1">
    <source>
        <dbReference type="EMBL" id="BCS98526.1"/>
    </source>
</evidence>
<dbReference type="SUPFAM" id="SSF53146">
    <property type="entry name" value="Nitrogenase accessory factor-like"/>
    <property type="match status" value="1"/>
</dbReference>
<keyword evidence="2" id="KW-1185">Reference proteome</keyword>
<dbReference type="InterPro" id="IPR036105">
    <property type="entry name" value="DiNase_FeMo-co_biosyn_sf"/>
</dbReference>
<dbReference type="RefSeq" id="WP_236889918.1">
    <property type="nucleotide sequence ID" value="NZ_AP024488.1"/>
</dbReference>
<reference evidence="1 2" key="1">
    <citation type="submission" date="2021-02" db="EMBL/GenBank/DDBJ databases">
        <title>Complete genome of Desulfoluna sp. strain ASN36.</title>
        <authorList>
            <person name="Takahashi A."/>
            <person name="Kojima H."/>
            <person name="Fukui M."/>
        </authorList>
    </citation>
    <scope>NUCLEOTIDE SEQUENCE [LARGE SCALE GENOMIC DNA]</scope>
    <source>
        <strain evidence="1 2">ASN36</strain>
    </source>
</reference>
<proteinExistence type="predicted"/>
<evidence type="ECO:0008006" key="3">
    <source>
        <dbReference type="Google" id="ProtNLM"/>
    </source>
</evidence>
<accession>A0ABM7PN72</accession>
<organism evidence="1 2">
    <name type="scientific">Desulfoluna limicola</name>
    <dbReference type="NCBI Taxonomy" id="2810562"/>
    <lineage>
        <taxon>Bacteria</taxon>
        <taxon>Pseudomonadati</taxon>
        <taxon>Thermodesulfobacteriota</taxon>
        <taxon>Desulfobacteria</taxon>
        <taxon>Desulfobacterales</taxon>
        <taxon>Desulfolunaceae</taxon>
        <taxon>Desulfoluna</taxon>
    </lineage>
</organism>
<dbReference type="Proteomes" id="UP001320148">
    <property type="component" value="Chromosome"/>
</dbReference>
<protein>
    <recommendedName>
        <fullName evidence="3">Dinitrogenase iron-molybdenum cofactor biosynthesis domain-containing protein</fullName>
    </recommendedName>
</protein>
<name>A0ABM7PN72_9BACT</name>
<dbReference type="EMBL" id="AP024488">
    <property type="protein sequence ID" value="BCS98526.1"/>
    <property type="molecule type" value="Genomic_DNA"/>
</dbReference>
<evidence type="ECO:0000313" key="2">
    <source>
        <dbReference type="Proteomes" id="UP001320148"/>
    </source>
</evidence>
<dbReference type="Gene3D" id="3.30.420.130">
    <property type="entry name" value="Dinitrogenase iron-molybdenum cofactor biosynthesis domain"/>
    <property type="match status" value="1"/>
</dbReference>
<gene>
    <name evidence="1" type="ORF">DSLASN_41580</name>
</gene>